<evidence type="ECO:0000313" key="4">
    <source>
        <dbReference type="Proteomes" id="UP001146120"/>
    </source>
</evidence>
<evidence type="ECO:0000256" key="2">
    <source>
        <dbReference type="SAM" id="Phobius"/>
    </source>
</evidence>
<feature type="transmembrane region" description="Helical" evidence="2">
    <location>
        <begin position="482"/>
        <end position="503"/>
    </location>
</feature>
<reference evidence="3" key="2">
    <citation type="journal article" date="2023" name="Microbiol Resour">
        <title>Decontamination and Annotation of the Draft Genome Sequence of the Oomycete Lagenidium giganteum ARSEF 373.</title>
        <authorList>
            <person name="Morgan W.R."/>
            <person name="Tartar A."/>
        </authorList>
    </citation>
    <scope>NUCLEOTIDE SEQUENCE</scope>
    <source>
        <strain evidence="3">ARSEF 373</strain>
    </source>
</reference>
<dbReference type="Proteomes" id="UP001146120">
    <property type="component" value="Unassembled WGS sequence"/>
</dbReference>
<feature type="transmembrane region" description="Helical" evidence="2">
    <location>
        <begin position="446"/>
        <end position="470"/>
    </location>
</feature>
<organism evidence="3 4">
    <name type="scientific">Lagenidium giganteum</name>
    <dbReference type="NCBI Taxonomy" id="4803"/>
    <lineage>
        <taxon>Eukaryota</taxon>
        <taxon>Sar</taxon>
        <taxon>Stramenopiles</taxon>
        <taxon>Oomycota</taxon>
        <taxon>Peronosporomycetes</taxon>
        <taxon>Pythiales</taxon>
        <taxon>Pythiaceae</taxon>
    </lineage>
</organism>
<comment type="caution">
    <text evidence="3">The sequence shown here is derived from an EMBL/GenBank/DDBJ whole genome shotgun (WGS) entry which is preliminary data.</text>
</comment>
<feature type="transmembrane region" description="Helical" evidence="2">
    <location>
        <begin position="553"/>
        <end position="578"/>
    </location>
</feature>
<evidence type="ECO:0000256" key="1">
    <source>
        <dbReference type="SAM" id="MobiDB-lite"/>
    </source>
</evidence>
<keyword evidence="2" id="KW-0812">Transmembrane</keyword>
<keyword evidence="2" id="KW-0472">Membrane</keyword>
<evidence type="ECO:0000313" key="3">
    <source>
        <dbReference type="EMBL" id="DBA01439.1"/>
    </source>
</evidence>
<sequence>MLRWCTDRVTHLIARERGHVETSPDFGPMAETLKHQEEARSRVLDSELPFSWLRLGGSLLSYLLLCSDIPRTGLGYKSLQQYNMLEPGVFQFFGPWGYPVNMIFQNATEGQSRIWSYKFDTTSVVWRSFAKHLKVPEYPSCFLYEGDCHDTLFQRKEAFAMLDAMASAVANLKSSHDRPGQAIVAPTLRTENPFYDRVHHYLMPTIFVNPTWRTNHALHYPQEVLGDGVINLCLAGRKRPYFCDDIWTDSRHACAANDNDCKSIGLIWVDTLARYRGAIFDNEHRFTFLESAEDHQTIKGGLVLHARGLIDISAIMRVRNCTHNSTNSCESIYVGDHRYEGAIVTSDAVDWYILLAILRGIGQLYFYLRLLMLVAGCYCMRSAEPHYARASIFRKSYLALKTFACLPSQSVIYGSPFPTLCYSIAHFIDAPFTYEVIAERSTTMEFILIASVQMRNVWFIAIAMQALVYLTTKRACWFPSKGIVGFPEFSLGFVSCITIFTHYRELAFRNTKVLSIHPVPDIIRNPQDVTRVVYIPMAGGNMWLEGVVLDLKFFLCIVLCILAIWLLAHATWTLVYGWQTKPVNMFCDRMAVPYSAGTLWPTAAFCVYWQPSMLPQLKSGRRRDTYSTSLSKYIPSKRTSTIEEEEELSDQATSPTKPWKVGSFNWRSAMGMRKPARPATDQRQGRRAPGAVVSSMSKTLAFQLENIHLRADEVDTIVALINVVAMTDPIVFLHLCVFRGENVCLVQSTETGRVFLLPERVLISRAHGIFSTDNAMVLRVFNTKQLRWSTLLHCG</sequence>
<accession>A0AAV2Z7R3</accession>
<reference evidence="3" key="1">
    <citation type="submission" date="2022-11" db="EMBL/GenBank/DDBJ databases">
        <authorList>
            <person name="Morgan W.R."/>
            <person name="Tartar A."/>
        </authorList>
    </citation>
    <scope>NUCLEOTIDE SEQUENCE</scope>
    <source>
        <strain evidence="3">ARSEF 373</strain>
    </source>
</reference>
<keyword evidence="4" id="KW-1185">Reference proteome</keyword>
<keyword evidence="2" id="KW-1133">Transmembrane helix</keyword>
<dbReference type="EMBL" id="DAKRPA010000048">
    <property type="protein sequence ID" value="DBA01439.1"/>
    <property type="molecule type" value="Genomic_DNA"/>
</dbReference>
<feature type="transmembrane region" description="Helical" evidence="2">
    <location>
        <begin position="351"/>
        <end position="379"/>
    </location>
</feature>
<protein>
    <submittedName>
        <fullName evidence="3">Uncharacterized protein</fullName>
    </submittedName>
</protein>
<dbReference type="AlphaFoldDB" id="A0AAV2Z7R3"/>
<feature type="transmembrane region" description="Helical" evidence="2">
    <location>
        <begin position="590"/>
        <end position="609"/>
    </location>
</feature>
<name>A0AAV2Z7R3_9STRA</name>
<proteinExistence type="predicted"/>
<feature type="region of interest" description="Disordered" evidence="1">
    <location>
        <begin position="637"/>
        <end position="657"/>
    </location>
</feature>
<gene>
    <name evidence="3" type="ORF">N0F65_007336</name>
</gene>